<dbReference type="AlphaFoldDB" id="A0A6A8MF01"/>
<gene>
    <name evidence="1" type="ORF">FYJ62_06925</name>
</gene>
<reference evidence="1 2" key="1">
    <citation type="submission" date="2019-08" db="EMBL/GenBank/DDBJ databases">
        <title>In-depth cultivation of the pig gut microbiome towards novel bacterial diversity and tailored functional studies.</title>
        <authorList>
            <person name="Wylensek D."/>
            <person name="Hitch T.C.A."/>
            <person name="Clavel T."/>
        </authorList>
    </citation>
    <scope>NUCLEOTIDE SEQUENCE [LARGE SCALE GENOMIC DNA]</scope>
    <source>
        <strain evidence="1 2">Bifido-178-WT-2B</strain>
    </source>
</reference>
<sequence>MTEEELTRLLDEKRAERWRIIFASLITDTAEQSAKEAGLDYQPNMKIKVKLKAFQADLIRQYDEDIAVLEGEFTDRGEEIPRRALDWRKSYRFPVKSTPMADCLALAELSDKLTVSQAAAAHLVVFLGVKVKFYGQAFQGLYDPCDFAALKKVQAGDLTSLGIRKRAWLKLVPVSQKQLDHWLAQYHPEGRQDELLPWDEALTAKQNLTGMNKNKAGKH</sequence>
<protein>
    <submittedName>
        <fullName evidence="1">Uncharacterized protein</fullName>
    </submittedName>
</protein>
<evidence type="ECO:0000313" key="1">
    <source>
        <dbReference type="EMBL" id="MST87370.1"/>
    </source>
</evidence>
<dbReference type="OrthoDB" id="9973760at2"/>
<dbReference type="EMBL" id="VUMX01000017">
    <property type="protein sequence ID" value="MST87370.1"/>
    <property type="molecule type" value="Genomic_DNA"/>
</dbReference>
<keyword evidence="2" id="KW-1185">Reference proteome</keyword>
<accession>A0A6A8MF01</accession>
<dbReference type="Proteomes" id="UP000438120">
    <property type="component" value="Unassembled WGS sequence"/>
</dbReference>
<evidence type="ECO:0000313" key="2">
    <source>
        <dbReference type="Proteomes" id="UP000438120"/>
    </source>
</evidence>
<organism evidence="1 2">
    <name type="scientific">Lactobacillus porci</name>
    <dbReference type="NCBI Taxonomy" id="2012477"/>
    <lineage>
        <taxon>Bacteria</taxon>
        <taxon>Bacillati</taxon>
        <taxon>Bacillota</taxon>
        <taxon>Bacilli</taxon>
        <taxon>Lactobacillales</taxon>
        <taxon>Lactobacillaceae</taxon>
        <taxon>Lactobacillus</taxon>
    </lineage>
</organism>
<proteinExistence type="predicted"/>
<name>A0A6A8MF01_9LACO</name>
<comment type="caution">
    <text evidence="1">The sequence shown here is derived from an EMBL/GenBank/DDBJ whole genome shotgun (WGS) entry which is preliminary data.</text>
</comment>